<name>A0A846ZFN6_9LACO</name>
<protein>
    <recommendedName>
        <fullName evidence="8">ATP synthase subunit delta</fullName>
    </recommendedName>
    <alternativeName>
        <fullName evidence="8">ATP synthase F(1) sector subunit delta</fullName>
    </alternativeName>
    <alternativeName>
        <fullName evidence="8">F-type ATPase subunit delta</fullName>
        <shortName evidence="8">F-ATPase subunit delta</shortName>
    </alternativeName>
</protein>
<keyword evidence="8" id="KW-1003">Cell membrane</keyword>
<evidence type="ECO:0000256" key="4">
    <source>
        <dbReference type="ARBA" id="ARBA00023065"/>
    </source>
</evidence>
<comment type="caution">
    <text evidence="9">The sequence shown here is derived from an EMBL/GenBank/DDBJ whole genome shotgun (WGS) entry which is preliminary data.</text>
</comment>
<evidence type="ECO:0000256" key="2">
    <source>
        <dbReference type="ARBA" id="ARBA00022448"/>
    </source>
</evidence>
<evidence type="ECO:0000256" key="8">
    <source>
        <dbReference type="HAMAP-Rule" id="MF_01416"/>
    </source>
</evidence>
<keyword evidence="2 8" id="KW-0813">Transport</keyword>
<evidence type="ECO:0000256" key="3">
    <source>
        <dbReference type="ARBA" id="ARBA00022781"/>
    </source>
</evidence>
<keyword evidence="6 8" id="KW-0139">CF(1)</keyword>
<evidence type="ECO:0000256" key="5">
    <source>
        <dbReference type="ARBA" id="ARBA00023136"/>
    </source>
</evidence>
<sequence>MAKNLKTIANQYAKAIFELSSEQDNLAATRADLNAIQAVLDATPNFIVTVTANDVAAPDRAALLATLTQGGVPAVQNLVQLLARNQRLALLPMVIAAFNEHDNAVHGIVDVTATTAVTLDASRLAKLATVFATKTGAKKVNLTNVVDASILGGVILQSSSTLIDGSLRTKIAKMKAQLLG</sequence>
<evidence type="ECO:0000256" key="7">
    <source>
        <dbReference type="ARBA" id="ARBA00023310"/>
    </source>
</evidence>
<dbReference type="GO" id="GO:0005886">
    <property type="term" value="C:plasma membrane"/>
    <property type="evidence" value="ECO:0007669"/>
    <property type="project" value="UniProtKB-SubCell"/>
</dbReference>
<dbReference type="GO" id="GO:0046933">
    <property type="term" value="F:proton-transporting ATP synthase activity, rotational mechanism"/>
    <property type="evidence" value="ECO:0007669"/>
    <property type="project" value="UniProtKB-UniRule"/>
</dbReference>
<dbReference type="GO" id="GO:0045259">
    <property type="term" value="C:proton-transporting ATP synthase complex"/>
    <property type="evidence" value="ECO:0007669"/>
    <property type="project" value="UniProtKB-KW"/>
</dbReference>
<dbReference type="InterPro" id="IPR026015">
    <property type="entry name" value="ATP_synth_OSCP/delta_N_sf"/>
</dbReference>
<dbReference type="Pfam" id="PF00213">
    <property type="entry name" value="OSCP"/>
    <property type="match status" value="1"/>
</dbReference>
<dbReference type="Gene3D" id="1.10.520.20">
    <property type="entry name" value="N-terminal domain of the delta subunit of the F1F0-ATP synthase"/>
    <property type="match status" value="1"/>
</dbReference>
<comment type="function">
    <text evidence="8">F(1)F(0) ATP synthase produces ATP from ADP in the presence of a proton or sodium gradient. F-type ATPases consist of two structural domains, F(1) containing the extramembraneous catalytic core and F(0) containing the membrane proton channel, linked together by a central stalk and a peripheral stalk. During catalysis, ATP synthesis in the catalytic domain of F(1) is coupled via a rotary mechanism of the central stalk subunits to proton translocation.</text>
</comment>
<evidence type="ECO:0000313" key="10">
    <source>
        <dbReference type="Proteomes" id="UP000590460"/>
    </source>
</evidence>
<comment type="function">
    <text evidence="8">This protein is part of the stalk that links CF(0) to CF(1). It either transmits conformational changes from CF(0) to CF(1) or is implicated in proton conduction.</text>
</comment>
<accession>A0A846ZFN6</accession>
<keyword evidence="3 8" id="KW-0375">Hydrogen ion transport</keyword>
<keyword evidence="4 8" id="KW-0406">Ion transport</keyword>
<gene>
    <name evidence="8" type="primary">atpH</name>
    <name evidence="9" type="ORF">HF966_07445</name>
</gene>
<dbReference type="RefSeq" id="WP_168677544.1">
    <property type="nucleotide sequence ID" value="NZ_BPKV01000009.1"/>
</dbReference>
<dbReference type="HAMAP" id="MF_01416">
    <property type="entry name" value="ATP_synth_delta_bact"/>
    <property type="match status" value="1"/>
</dbReference>
<keyword evidence="5 8" id="KW-0472">Membrane</keyword>
<dbReference type="SUPFAM" id="SSF47928">
    <property type="entry name" value="N-terminal domain of the delta subunit of the F1F0-ATP synthase"/>
    <property type="match status" value="1"/>
</dbReference>
<comment type="subcellular location">
    <subcellularLocation>
        <location evidence="8">Cell membrane</location>
        <topology evidence="8">Peripheral membrane protein</topology>
    </subcellularLocation>
    <subcellularLocation>
        <location evidence="1">Membrane</location>
    </subcellularLocation>
</comment>
<keyword evidence="7 8" id="KW-0066">ATP synthesis</keyword>
<proteinExistence type="inferred from homology"/>
<comment type="similarity">
    <text evidence="8">Belongs to the ATPase delta chain family.</text>
</comment>
<dbReference type="InterPro" id="IPR000711">
    <property type="entry name" value="ATPase_OSCP/dsu"/>
</dbReference>
<evidence type="ECO:0000256" key="6">
    <source>
        <dbReference type="ARBA" id="ARBA00023196"/>
    </source>
</evidence>
<dbReference type="PANTHER" id="PTHR11910">
    <property type="entry name" value="ATP SYNTHASE DELTA CHAIN"/>
    <property type="match status" value="1"/>
</dbReference>
<evidence type="ECO:0000256" key="1">
    <source>
        <dbReference type="ARBA" id="ARBA00004370"/>
    </source>
</evidence>
<dbReference type="Proteomes" id="UP000590460">
    <property type="component" value="Unassembled WGS sequence"/>
</dbReference>
<dbReference type="AlphaFoldDB" id="A0A846ZFN6"/>
<dbReference type="PROSITE" id="PS00389">
    <property type="entry name" value="ATPASE_DELTA"/>
    <property type="match status" value="1"/>
</dbReference>
<dbReference type="InterPro" id="IPR020781">
    <property type="entry name" value="ATPase_OSCP/d_CS"/>
</dbReference>
<reference evidence="9 10" key="1">
    <citation type="submission" date="2020-04" db="EMBL/GenBank/DDBJ databases">
        <title>MicrobeNet Type strains.</title>
        <authorList>
            <person name="Nicholson A.C."/>
        </authorList>
    </citation>
    <scope>NUCLEOTIDE SEQUENCE [LARGE SCALE GENOMIC DNA]</scope>
    <source>
        <strain evidence="9 10">CCUG 54536</strain>
    </source>
</reference>
<dbReference type="NCBIfam" id="TIGR01145">
    <property type="entry name" value="ATP_synt_delta"/>
    <property type="match status" value="1"/>
</dbReference>
<organism evidence="9 10">
    <name type="scientific">Leuconostoc holzapfelii</name>
    <dbReference type="NCBI Taxonomy" id="434464"/>
    <lineage>
        <taxon>Bacteria</taxon>
        <taxon>Bacillati</taxon>
        <taxon>Bacillota</taxon>
        <taxon>Bacilli</taxon>
        <taxon>Lactobacillales</taxon>
        <taxon>Lactobacillaceae</taxon>
        <taxon>Leuconostoc</taxon>
    </lineage>
</organism>
<dbReference type="PRINTS" id="PR00125">
    <property type="entry name" value="ATPASEDELTA"/>
</dbReference>
<dbReference type="EMBL" id="JAAXPO010000008">
    <property type="protein sequence ID" value="NKZ19004.1"/>
    <property type="molecule type" value="Genomic_DNA"/>
</dbReference>
<evidence type="ECO:0000313" key="9">
    <source>
        <dbReference type="EMBL" id="NKZ19004.1"/>
    </source>
</evidence>